<name>A0A0L8A5Z6_9GAMM</name>
<dbReference type="PANTHER" id="PTHR35861">
    <property type="match status" value="1"/>
</dbReference>
<evidence type="ECO:0000256" key="1">
    <source>
        <dbReference type="ARBA" id="ARBA00008005"/>
    </source>
</evidence>
<dbReference type="EMBL" id="AJLO02000039">
    <property type="protein sequence ID" value="KOE97838.1"/>
    <property type="molecule type" value="Genomic_DNA"/>
</dbReference>
<dbReference type="InterPro" id="IPR020287">
    <property type="entry name" value="Tail_sheath_C"/>
</dbReference>
<dbReference type="PANTHER" id="PTHR35861:SF1">
    <property type="entry name" value="PHAGE TAIL SHEATH PROTEIN"/>
    <property type="match status" value="1"/>
</dbReference>
<comment type="similarity">
    <text evidence="1">Belongs to the myoviridae tail sheath protein family.</text>
</comment>
<dbReference type="InterPro" id="IPR054564">
    <property type="entry name" value="Gp18_domIII_N"/>
</dbReference>
<dbReference type="AlphaFoldDB" id="A0A0L8A5Z6"/>
<proteinExistence type="inferred from homology"/>
<gene>
    <name evidence="5" type="ORF">W7K_17930</name>
</gene>
<sequence>MAASGYHHGVRVIEINGGVRPIRTVSTAVIGIVCTGEDADKTAFPLNRPVLITDVLSAVGKAGSTGTLRATLQGIADQGNPIVVVVRVASASNDTDTTANVIGGANGGSYTGLHALLVAQAQLGVRPRILGAPGLDTQPVTAAMIPIAKKLRAMIYASCAASATVSEAVAYREQFAARELMLIYPDFMAFNTATASTGMAFAVARALGVRAMTDQQQGWHKSISNVPVAGVTGISRDVHWDLQDPNTDAGLLNAGDVTTLINSNGYKFWGSRTCSADPLFQFETATRTAQILADTIAEAQEIYIDKPLHPTLVRDLLESINAKFRELVYAGYVIGASAWYDAGANASESLASGQLVIDFDYTPVPPLESLQLNQRITDRYFADFPARISG</sequence>
<dbReference type="RefSeq" id="WP_010481647.1">
    <property type="nucleotide sequence ID" value="NZ_AJLO02000039.1"/>
</dbReference>
<dbReference type="Pfam" id="PF22671">
    <property type="entry name" value="Gp18_domIII_N"/>
    <property type="match status" value="1"/>
</dbReference>
<dbReference type="Proteomes" id="UP000036890">
    <property type="component" value="Unassembled WGS sequence"/>
</dbReference>
<protein>
    <submittedName>
        <fullName evidence="5">Tail sheath protein</fullName>
    </submittedName>
</protein>
<feature type="domain" description="Tail sheath protein subtilisin-like" evidence="2">
    <location>
        <begin position="108"/>
        <end position="274"/>
    </location>
</feature>
<feature type="domain" description="Tail sheath protein Gp18-like" evidence="4">
    <location>
        <begin position="28"/>
        <end position="88"/>
    </location>
</feature>
<evidence type="ECO:0000259" key="2">
    <source>
        <dbReference type="Pfam" id="PF04984"/>
    </source>
</evidence>
<dbReference type="InterPro" id="IPR035089">
    <property type="entry name" value="Phage_sheath_subtilisin"/>
</dbReference>
<reference evidence="5 6" key="1">
    <citation type="journal article" date="2012" name="J. Bacteriol.">
        <title>Genome sequence of a novel nicotine-degrading strain, Pseudomonas geniculata N1.</title>
        <authorList>
            <person name="Tang H."/>
            <person name="Yu H."/>
            <person name="Tai C."/>
            <person name="Huang K."/>
            <person name="Liu Y."/>
            <person name="Wang L."/>
            <person name="Yao Y."/>
            <person name="Wu G."/>
            <person name="Xu P."/>
        </authorList>
    </citation>
    <scope>NUCLEOTIDE SEQUENCE [LARGE SCALE GENOMIC DNA]</scope>
    <source>
        <strain evidence="5 6">N1</strain>
    </source>
</reference>
<comment type="caution">
    <text evidence="5">The sequence shown here is derived from an EMBL/GenBank/DDBJ whole genome shotgun (WGS) entry which is preliminary data.</text>
</comment>
<evidence type="ECO:0000259" key="4">
    <source>
        <dbReference type="Pfam" id="PF22671"/>
    </source>
</evidence>
<feature type="domain" description="Tail sheath protein C-terminal" evidence="3">
    <location>
        <begin position="276"/>
        <end position="377"/>
    </location>
</feature>
<dbReference type="Pfam" id="PF04984">
    <property type="entry name" value="Phage_sheath_1"/>
    <property type="match status" value="1"/>
</dbReference>
<dbReference type="OrthoDB" id="9767864at2"/>
<accession>A0A0L8A5Z6</accession>
<evidence type="ECO:0000259" key="3">
    <source>
        <dbReference type="Pfam" id="PF17482"/>
    </source>
</evidence>
<dbReference type="InterPro" id="IPR052042">
    <property type="entry name" value="Tail_sheath_structural"/>
</dbReference>
<dbReference type="Pfam" id="PF17482">
    <property type="entry name" value="Phage_sheath_1C"/>
    <property type="match status" value="1"/>
</dbReference>
<organism evidence="5 6">
    <name type="scientific">Stenotrophomonas geniculata N1</name>
    <dbReference type="NCBI Taxonomy" id="1167641"/>
    <lineage>
        <taxon>Bacteria</taxon>
        <taxon>Pseudomonadati</taxon>
        <taxon>Pseudomonadota</taxon>
        <taxon>Gammaproteobacteria</taxon>
        <taxon>Lysobacterales</taxon>
        <taxon>Lysobacteraceae</taxon>
        <taxon>Stenotrophomonas</taxon>
    </lineage>
</organism>
<evidence type="ECO:0000313" key="6">
    <source>
        <dbReference type="Proteomes" id="UP000036890"/>
    </source>
</evidence>
<evidence type="ECO:0000313" key="5">
    <source>
        <dbReference type="EMBL" id="KOE97838.1"/>
    </source>
</evidence>